<keyword evidence="3 4" id="KW-0472">Membrane</keyword>
<feature type="domain" description="Major facilitator superfamily (MFS) profile" evidence="5">
    <location>
        <begin position="7"/>
        <end position="386"/>
    </location>
</feature>
<gene>
    <name evidence="6" type="primary">fsr</name>
    <name evidence="6" type="ORF">Enr10x_24370</name>
</gene>
<dbReference type="Gene3D" id="1.20.1250.20">
    <property type="entry name" value="MFS general substrate transporter like domains"/>
    <property type="match status" value="1"/>
</dbReference>
<feature type="transmembrane region" description="Helical" evidence="4">
    <location>
        <begin position="200"/>
        <end position="220"/>
    </location>
</feature>
<dbReference type="InterPro" id="IPR011701">
    <property type="entry name" value="MFS"/>
</dbReference>
<feature type="transmembrane region" description="Helical" evidence="4">
    <location>
        <begin position="362"/>
        <end position="384"/>
    </location>
</feature>
<name>A0A517Q683_9PLAN</name>
<feature type="transmembrane region" description="Helical" evidence="4">
    <location>
        <begin position="94"/>
        <end position="119"/>
    </location>
</feature>
<dbReference type="SUPFAM" id="SSF103473">
    <property type="entry name" value="MFS general substrate transporter"/>
    <property type="match status" value="1"/>
</dbReference>
<organism evidence="6 7">
    <name type="scientific">Gimesia panareensis</name>
    <dbReference type="NCBI Taxonomy" id="2527978"/>
    <lineage>
        <taxon>Bacteria</taxon>
        <taxon>Pseudomonadati</taxon>
        <taxon>Planctomycetota</taxon>
        <taxon>Planctomycetia</taxon>
        <taxon>Planctomycetales</taxon>
        <taxon>Planctomycetaceae</taxon>
        <taxon>Gimesia</taxon>
    </lineage>
</organism>
<dbReference type="GO" id="GO:0022857">
    <property type="term" value="F:transmembrane transporter activity"/>
    <property type="evidence" value="ECO:0007669"/>
    <property type="project" value="InterPro"/>
</dbReference>
<keyword evidence="1 4" id="KW-0812">Transmembrane</keyword>
<dbReference type="PANTHER" id="PTHR43129">
    <property type="entry name" value="FOSMIDOMYCIN RESISTANCE PROTEIN"/>
    <property type="match status" value="1"/>
</dbReference>
<accession>A0A517Q683</accession>
<feature type="transmembrane region" description="Helical" evidence="4">
    <location>
        <begin position="42"/>
        <end position="61"/>
    </location>
</feature>
<reference evidence="6 7" key="1">
    <citation type="submission" date="2019-03" db="EMBL/GenBank/DDBJ databases">
        <title>Deep-cultivation of Planctomycetes and their phenomic and genomic characterization uncovers novel biology.</title>
        <authorList>
            <person name="Wiegand S."/>
            <person name="Jogler M."/>
            <person name="Boedeker C."/>
            <person name="Pinto D."/>
            <person name="Vollmers J."/>
            <person name="Rivas-Marin E."/>
            <person name="Kohn T."/>
            <person name="Peeters S.H."/>
            <person name="Heuer A."/>
            <person name="Rast P."/>
            <person name="Oberbeckmann S."/>
            <person name="Bunk B."/>
            <person name="Jeske O."/>
            <person name="Meyerdierks A."/>
            <person name="Storesund J.E."/>
            <person name="Kallscheuer N."/>
            <person name="Luecker S."/>
            <person name="Lage O.M."/>
            <person name="Pohl T."/>
            <person name="Merkel B.J."/>
            <person name="Hornburger P."/>
            <person name="Mueller R.-W."/>
            <person name="Bruemmer F."/>
            <person name="Labrenz M."/>
            <person name="Spormann A.M."/>
            <person name="Op den Camp H."/>
            <person name="Overmann J."/>
            <person name="Amann R."/>
            <person name="Jetten M.S.M."/>
            <person name="Mascher T."/>
            <person name="Medema M.H."/>
            <person name="Devos D.P."/>
            <person name="Kaster A.-K."/>
            <person name="Ovreas L."/>
            <person name="Rohde M."/>
            <person name="Galperin M.Y."/>
            <person name="Jogler C."/>
        </authorList>
    </citation>
    <scope>NUCLEOTIDE SEQUENCE [LARGE SCALE GENOMIC DNA]</scope>
    <source>
        <strain evidence="6 7">Enr10</strain>
    </source>
</reference>
<evidence type="ECO:0000313" key="6">
    <source>
        <dbReference type="EMBL" id="QDT27123.1"/>
    </source>
</evidence>
<evidence type="ECO:0000313" key="7">
    <source>
        <dbReference type="Proteomes" id="UP000315647"/>
    </source>
</evidence>
<proteinExistence type="predicted"/>
<keyword evidence="7" id="KW-1185">Reference proteome</keyword>
<dbReference type="RefSeq" id="WP_145449232.1">
    <property type="nucleotide sequence ID" value="NZ_CP037421.1"/>
</dbReference>
<feature type="transmembrane region" description="Helical" evidence="4">
    <location>
        <begin position="296"/>
        <end position="317"/>
    </location>
</feature>
<dbReference type="Pfam" id="PF07690">
    <property type="entry name" value="MFS_1"/>
    <property type="match status" value="1"/>
</dbReference>
<feature type="transmembrane region" description="Helical" evidence="4">
    <location>
        <begin position="68"/>
        <end position="88"/>
    </location>
</feature>
<evidence type="ECO:0000256" key="1">
    <source>
        <dbReference type="ARBA" id="ARBA00022692"/>
    </source>
</evidence>
<dbReference type="AlphaFoldDB" id="A0A517Q683"/>
<dbReference type="InterPro" id="IPR036259">
    <property type="entry name" value="MFS_trans_sf"/>
</dbReference>
<feature type="transmembrane region" description="Helical" evidence="4">
    <location>
        <begin position="131"/>
        <end position="153"/>
    </location>
</feature>
<dbReference type="GO" id="GO:0005886">
    <property type="term" value="C:plasma membrane"/>
    <property type="evidence" value="ECO:0007669"/>
    <property type="project" value="TreeGrafter"/>
</dbReference>
<dbReference type="EMBL" id="CP037421">
    <property type="protein sequence ID" value="QDT27123.1"/>
    <property type="molecule type" value="Genomic_DNA"/>
</dbReference>
<protein>
    <submittedName>
        <fullName evidence="6">Fosmidomycin resistance protein</fullName>
    </submittedName>
</protein>
<feature type="transmembrane region" description="Helical" evidence="4">
    <location>
        <begin position="159"/>
        <end position="179"/>
    </location>
</feature>
<evidence type="ECO:0000256" key="3">
    <source>
        <dbReference type="ARBA" id="ARBA00023136"/>
    </source>
</evidence>
<sequence>MSYAYRCLICLTLTHIIVDASAIVVGPLWGELERVHSLSENALFLVLTIHALASSLAQPVFGYIRDRYPIPSILWIGPVLGAVMMPLVGPAPDVTVLCVALLLGGVGIGSFHPEAAVVAGSLIPERRTRSLSLFMFGGAMGLALGPIACGAIVSTWGLASVWLLAPLYAGLILVLHFVGKPPAKLFERDRSKKPQSLYHMLEGKIFWALFLFMVCSLRLVPNMAMDKLISFILKDQNVSAFQIGMVQSVFLFSASAGMLLMAFRFKSGHEKAFMIACPLLGIPLMLALGWEGCPLWLMTLLLVPCGLVLWGTSPAMVSYSHQLFPKGGGVASAITMGMAWGGGGMIQAKITSHFVALGKPQLAFHAIIPCLLLAAVGATLLPALSKQPEPQSDTLETA</sequence>
<dbReference type="Proteomes" id="UP000315647">
    <property type="component" value="Chromosome"/>
</dbReference>
<feature type="transmembrane region" description="Helical" evidence="4">
    <location>
        <begin position="329"/>
        <end position="350"/>
    </location>
</feature>
<feature type="transmembrane region" description="Helical" evidence="4">
    <location>
        <begin position="240"/>
        <end position="260"/>
    </location>
</feature>
<dbReference type="InterPro" id="IPR020846">
    <property type="entry name" value="MFS_dom"/>
</dbReference>
<evidence type="ECO:0000256" key="2">
    <source>
        <dbReference type="ARBA" id="ARBA00022989"/>
    </source>
</evidence>
<evidence type="ECO:0000256" key="4">
    <source>
        <dbReference type="SAM" id="Phobius"/>
    </source>
</evidence>
<dbReference type="PANTHER" id="PTHR43129:SF1">
    <property type="entry name" value="FOSMIDOMYCIN RESISTANCE PROTEIN"/>
    <property type="match status" value="1"/>
</dbReference>
<feature type="transmembrane region" description="Helical" evidence="4">
    <location>
        <begin position="272"/>
        <end position="290"/>
    </location>
</feature>
<evidence type="ECO:0000259" key="5">
    <source>
        <dbReference type="PROSITE" id="PS50850"/>
    </source>
</evidence>
<dbReference type="PROSITE" id="PS50850">
    <property type="entry name" value="MFS"/>
    <property type="match status" value="1"/>
</dbReference>
<keyword evidence="2 4" id="KW-1133">Transmembrane helix</keyword>